<name>K0IMN2_NITGG</name>
<keyword evidence="2" id="KW-1185">Reference proteome</keyword>
<dbReference type="RefSeq" id="WP_015018583.1">
    <property type="nucleotide sequence ID" value="NC_018719.1"/>
</dbReference>
<dbReference type="InterPro" id="IPR047676">
    <property type="entry name" value="FxLYD_dom"/>
</dbReference>
<accession>K0IMN2</accession>
<dbReference type="Proteomes" id="UP000008037">
    <property type="component" value="Chromosome"/>
</dbReference>
<gene>
    <name evidence="1" type="ordered locus">Ngar_c11020</name>
</gene>
<dbReference type="InParanoid" id="K0IMN2"/>
<evidence type="ECO:0000313" key="2">
    <source>
        <dbReference type="Proteomes" id="UP000008037"/>
    </source>
</evidence>
<protein>
    <submittedName>
        <fullName evidence="1">Uncharacterized protein</fullName>
    </submittedName>
</protein>
<evidence type="ECO:0000313" key="1">
    <source>
        <dbReference type="EMBL" id="AFU58044.1"/>
    </source>
</evidence>
<dbReference type="OrthoDB" id="11329at2157"/>
<proteinExistence type="predicted"/>
<dbReference type="BioCyc" id="CNIT1237085:G1324-1100-MONOMER"/>
<organism evidence="1 2">
    <name type="scientific">Nitrososphaera gargensis (strain Ga9.2)</name>
    <dbReference type="NCBI Taxonomy" id="1237085"/>
    <lineage>
        <taxon>Archaea</taxon>
        <taxon>Nitrososphaerota</taxon>
        <taxon>Nitrososphaeria</taxon>
        <taxon>Nitrososphaerales</taxon>
        <taxon>Nitrososphaeraceae</taxon>
        <taxon>Nitrososphaera</taxon>
    </lineage>
</organism>
<sequence>MRIIAMLAVLAILGFTPTAFAQLSEQELDFYPAFPTDKNEVTAIISLTTGTPCEKVESQGHELDGNNLSINVRIVPPPPDTSCAQVVTQHVLEQDIGRLEAGTYAVQLYVDGTPRASATLHVSADDVAILSTGKYTDDQGDINLVGEVQNVADHPVKLVQIGVLFFEEDDGALVKEQKKIYTMMALIMPNRTSGFSLGLGSDLQDNAYSVNITSFSVEDKPVERGLMLVVEPALGSDGYGVVGGHVLNRADHDATQVKVVCAIYDDDGNVVDSIFGYTNPDTIPPRQTAPFSILTHSKISQGFTTSCNAESIELAIEEVQVVPEFSAIDAVVVAGASLAAVLAVNRLRNKL</sequence>
<dbReference type="EMBL" id="CP002408">
    <property type="protein sequence ID" value="AFU58044.1"/>
    <property type="molecule type" value="Genomic_DNA"/>
</dbReference>
<dbReference type="AlphaFoldDB" id="K0IMN2"/>
<dbReference type="KEGG" id="nga:Ngar_c11020"/>
<reference evidence="1 2" key="1">
    <citation type="journal article" date="2012" name="Environ. Microbiol.">
        <title>The genome of the ammonia-oxidizing Candidatus Nitrososphaera gargensis: insights into metabolic versatility and environmental adaptations.</title>
        <authorList>
            <person name="Spang A."/>
            <person name="Poehlein A."/>
            <person name="Offre P."/>
            <person name="Zumbragel S."/>
            <person name="Haider S."/>
            <person name="Rychlik N."/>
            <person name="Nowka B."/>
            <person name="Schmeisser C."/>
            <person name="Lebedeva E.V."/>
            <person name="Rattei T."/>
            <person name="Bohm C."/>
            <person name="Schmid M."/>
            <person name="Galushko A."/>
            <person name="Hatzenpichler R."/>
            <person name="Weinmaier T."/>
            <person name="Daniel R."/>
            <person name="Schleper C."/>
            <person name="Spieck E."/>
            <person name="Streit W."/>
            <person name="Wagner M."/>
        </authorList>
    </citation>
    <scope>NUCLEOTIDE SEQUENCE [LARGE SCALE GENOMIC DNA]</scope>
    <source>
        <strain evidence="2">Ga9.2</strain>
    </source>
</reference>
<dbReference type="GeneID" id="13795497"/>
<dbReference type="NCBIfam" id="NF038353">
    <property type="entry name" value="FxLYD_dom"/>
    <property type="match status" value="1"/>
</dbReference>
<dbReference type="HOGENOM" id="CLU_788981_0_0_2"/>